<evidence type="ECO:0000256" key="5">
    <source>
        <dbReference type="ARBA" id="ARBA00022989"/>
    </source>
</evidence>
<dbReference type="CDD" id="cd06261">
    <property type="entry name" value="TM_PBP2"/>
    <property type="match status" value="1"/>
</dbReference>
<dbReference type="SUPFAM" id="SSF161098">
    <property type="entry name" value="MetI-like"/>
    <property type="match status" value="1"/>
</dbReference>
<evidence type="ECO:0000256" key="2">
    <source>
        <dbReference type="ARBA" id="ARBA00022448"/>
    </source>
</evidence>
<evidence type="ECO:0000256" key="4">
    <source>
        <dbReference type="ARBA" id="ARBA00022692"/>
    </source>
</evidence>
<feature type="transmembrane region" description="Helical" evidence="7">
    <location>
        <begin position="154"/>
        <end position="173"/>
    </location>
</feature>
<reference evidence="9 10" key="1">
    <citation type="journal article" date="2013" name="Antonie Van Leeuwenhoek">
        <title>Dongia rigui sp. nov., isolated from freshwater of a large wetland in Korea.</title>
        <authorList>
            <person name="Baik K.S."/>
            <person name="Hwang Y.M."/>
            <person name="Choi J.S."/>
            <person name="Kwon J."/>
            <person name="Seong C.N."/>
        </authorList>
    </citation>
    <scope>NUCLEOTIDE SEQUENCE [LARGE SCALE GENOMIC DNA]</scope>
    <source>
        <strain evidence="9 10">04SU4-P</strain>
    </source>
</reference>
<keyword evidence="6 7" id="KW-0472">Membrane</keyword>
<evidence type="ECO:0000313" key="9">
    <source>
        <dbReference type="EMBL" id="MDY0872062.1"/>
    </source>
</evidence>
<feature type="transmembrane region" description="Helical" evidence="7">
    <location>
        <begin position="223"/>
        <end position="242"/>
    </location>
</feature>
<feature type="transmembrane region" description="Helical" evidence="7">
    <location>
        <begin position="193"/>
        <end position="211"/>
    </location>
</feature>
<comment type="subcellular location">
    <subcellularLocation>
        <location evidence="1 7">Cell membrane</location>
        <topology evidence="1 7">Multi-pass membrane protein</topology>
    </subcellularLocation>
</comment>
<keyword evidence="3" id="KW-1003">Cell membrane</keyword>
<comment type="caution">
    <text evidence="9">The sequence shown here is derived from an EMBL/GenBank/DDBJ whole genome shotgun (WGS) entry which is preliminary data.</text>
</comment>
<name>A0ABU5DYG8_9PROT</name>
<gene>
    <name evidence="9" type="ORF">SMD31_09010</name>
</gene>
<sequence length="255" mass="27489">MPRVSLPSARPLVGFLLPVFLLLLWAASAQFGWLPEQILPSPDVVWQTIHDAAVDGTLWSDSFISLTRVLRGFAVGAGIGLVIGGAMALSGRLKALIDPLFLAVSQVPIVGWIPLLILLLGIDEELKTAIIALAAFVPVTLGTYQGIRDVPGRYLEVGAVFLLSPVETLRHIVLPAAMPAIFTGLREAAANAWQTLIAVELLASTEGLGYLMAYGRQLFQLELVLTAMVAIGLIGLVTDWLLGRAAAYFQRWEIR</sequence>
<feature type="transmembrane region" description="Helical" evidence="7">
    <location>
        <begin position="128"/>
        <end position="147"/>
    </location>
</feature>
<evidence type="ECO:0000256" key="6">
    <source>
        <dbReference type="ARBA" id="ARBA00023136"/>
    </source>
</evidence>
<feature type="transmembrane region" description="Helical" evidence="7">
    <location>
        <begin position="69"/>
        <end position="89"/>
    </location>
</feature>
<evidence type="ECO:0000256" key="7">
    <source>
        <dbReference type="RuleBase" id="RU363032"/>
    </source>
</evidence>
<dbReference type="PANTHER" id="PTHR30151">
    <property type="entry name" value="ALKANE SULFONATE ABC TRANSPORTER-RELATED, MEMBRANE SUBUNIT"/>
    <property type="match status" value="1"/>
</dbReference>
<comment type="similarity">
    <text evidence="7">Belongs to the binding-protein-dependent transport system permease family.</text>
</comment>
<keyword evidence="2 7" id="KW-0813">Transport</keyword>
<evidence type="ECO:0000313" key="10">
    <source>
        <dbReference type="Proteomes" id="UP001271769"/>
    </source>
</evidence>
<evidence type="ECO:0000256" key="3">
    <source>
        <dbReference type="ARBA" id="ARBA00022475"/>
    </source>
</evidence>
<proteinExistence type="inferred from homology"/>
<keyword evidence="5 7" id="KW-1133">Transmembrane helix</keyword>
<dbReference type="EMBL" id="JAXCLX010000001">
    <property type="protein sequence ID" value="MDY0872062.1"/>
    <property type="molecule type" value="Genomic_DNA"/>
</dbReference>
<dbReference type="RefSeq" id="WP_320500481.1">
    <property type="nucleotide sequence ID" value="NZ_JAXCLX010000001.1"/>
</dbReference>
<feature type="domain" description="ABC transmembrane type-1" evidence="8">
    <location>
        <begin position="58"/>
        <end position="242"/>
    </location>
</feature>
<protein>
    <submittedName>
        <fullName evidence="9">ABC transporter permease</fullName>
    </submittedName>
</protein>
<evidence type="ECO:0000259" key="8">
    <source>
        <dbReference type="PROSITE" id="PS50928"/>
    </source>
</evidence>
<keyword evidence="4 7" id="KW-0812">Transmembrane</keyword>
<dbReference type="InterPro" id="IPR000515">
    <property type="entry name" value="MetI-like"/>
</dbReference>
<dbReference type="InterPro" id="IPR035906">
    <property type="entry name" value="MetI-like_sf"/>
</dbReference>
<dbReference type="Gene3D" id="1.10.3720.10">
    <property type="entry name" value="MetI-like"/>
    <property type="match status" value="1"/>
</dbReference>
<organism evidence="9 10">
    <name type="scientific">Dongia rigui</name>
    <dbReference type="NCBI Taxonomy" id="940149"/>
    <lineage>
        <taxon>Bacteria</taxon>
        <taxon>Pseudomonadati</taxon>
        <taxon>Pseudomonadota</taxon>
        <taxon>Alphaproteobacteria</taxon>
        <taxon>Rhodospirillales</taxon>
        <taxon>Dongiaceae</taxon>
        <taxon>Dongia</taxon>
    </lineage>
</organism>
<feature type="transmembrane region" description="Helical" evidence="7">
    <location>
        <begin position="101"/>
        <end position="122"/>
    </location>
</feature>
<accession>A0ABU5DYG8</accession>
<dbReference type="PANTHER" id="PTHR30151:SF38">
    <property type="entry name" value="ALIPHATIC SULFONATES TRANSPORT PERMEASE PROTEIN SSUC-RELATED"/>
    <property type="match status" value="1"/>
</dbReference>
<dbReference type="Pfam" id="PF00528">
    <property type="entry name" value="BPD_transp_1"/>
    <property type="match status" value="1"/>
</dbReference>
<dbReference type="Proteomes" id="UP001271769">
    <property type="component" value="Unassembled WGS sequence"/>
</dbReference>
<evidence type="ECO:0000256" key="1">
    <source>
        <dbReference type="ARBA" id="ARBA00004651"/>
    </source>
</evidence>
<dbReference type="PROSITE" id="PS50928">
    <property type="entry name" value="ABC_TM1"/>
    <property type="match status" value="1"/>
</dbReference>
<keyword evidence="10" id="KW-1185">Reference proteome</keyword>